<feature type="signal peptide" evidence="1">
    <location>
        <begin position="1"/>
        <end position="18"/>
    </location>
</feature>
<evidence type="ECO:0000313" key="3">
    <source>
        <dbReference type="Proteomes" id="UP001152799"/>
    </source>
</evidence>
<name>A0A9N9MUF5_9CUCU</name>
<protein>
    <submittedName>
        <fullName evidence="2">Uncharacterized protein</fullName>
    </submittedName>
</protein>
<dbReference type="InterPro" id="IPR054721">
    <property type="entry name" value="GEO12453p1-like"/>
</dbReference>
<reference evidence="2" key="1">
    <citation type="submission" date="2022-01" db="EMBL/GenBank/DDBJ databases">
        <authorList>
            <person name="King R."/>
        </authorList>
    </citation>
    <scope>NUCLEOTIDE SEQUENCE</scope>
</reference>
<accession>A0A9N9MUF5</accession>
<dbReference type="EMBL" id="OU892282">
    <property type="protein sequence ID" value="CAG9770696.1"/>
    <property type="molecule type" value="Genomic_DNA"/>
</dbReference>
<dbReference type="AlphaFoldDB" id="A0A9N9MUF5"/>
<evidence type="ECO:0000256" key="1">
    <source>
        <dbReference type="SAM" id="SignalP"/>
    </source>
</evidence>
<keyword evidence="3" id="KW-1185">Reference proteome</keyword>
<organism evidence="2 3">
    <name type="scientific">Ceutorhynchus assimilis</name>
    <name type="common">cabbage seed weevil</name>
    <dbReference type="NCBI Taxonomy" id="467358"/>
    <lineage>
        <taxon>Eukaryota</taxon>
        <taxon>Metazoa</taxon>
        <taxon>Ecdysozoa</taxon>
        <taxon>Arthropoda</taxon>
        <taxon>Hexapoda</taxon>
        <taxon>Insecta</taxon>
        <taxon>Pterygota</taxon>
        <taxon>Neoptera</taxon>
        <taxon>Endopterygota</taxon>
        <taxon>Coleoptera</taxon>
        <taxon>Polyphaga</taxon>
        <taxon>Cucujiformia</taxon>
        <taxon>Curculionidae</taxon>
        <taxon>Ceutorhynchinae</taxon>
        <taxon>Ceutorhynchus</taxon>
    </lineage>
</organism>
<proteinExistence type="predicted"/>
<dbReference type="Proteomes" id="UP001152799">
    <property type="component" value="Chromosome 6"/>
</dbReference>
<dbReference type="Pfam" id="PF22861">
    <property type="entry name" value="GEO12453p1-like"/>
    <property type="match status" value="1"/>
</dbReference>
<feature type="chain" id="PRO_5040413861" evidence="1">
    <location>
        <begin position="19"/>
        <end position="144"/>
    </location>
</feature>
<evidence type="ECO:0000313" key="2">
    <source>
        <dbReference type="EMBL" id="CAG9770696.1"/>
    </source>
</evidence>
<keyword evidence="1" id="KW-0732">Signal</keyword>
<dbReference type="OrthoDB" id="7493332at2759"/>
<sequence>MFKLIVATIATILAVASAAPKPGFIGAPVAYSAPLVSTYGAVPAYGAVSTYGAAPVVSAYGAAPVISAYGAAPVVSGYGSHLAYSAHSPILIANVTAMPLFNTLYAVRAPDEVYENSLDLIYINELEHQQNRLINIDKYINSLQ</sequence>
<gene>
    <name evidence="2" type="ORF">CEUTPL_LOCUS11145</name>
</gene>